<keyword evidence="14" id="KW-0408">Iron</keyword>
<comment type="function">
    <text evidence="17">Involved in the synthesis of autoinducer 2 (AI-2) which is secreted by bacteria and is used to communicate both the cell density and the metabolic potential of the environment. The regulation of gene expression in response to changes in cell density is called quorum sensing. Catalyzes the transformation of S-ribosylhomocysteine (RHC) to homocysteine (HC) and 4,5-dihydroxy-2,3-pentadione (DPD).</text>
</comment>
<evidence type="ECO:0000256" key="19">
    <source>
        <dbReference type="ARBA" id="ARBA00031777"/>
    </source>
</evidence>
<comment type="cofactor">
    <cofactor evidence="2">
        <name>Fe cation</name>
        <dbReference type="ChEBI" id="CHEBI:24875"/>
    </cofactor>
</comment>
<keyword evidence="22" id="KW-1185">Reference proteome</keyword>
<evidence type="ECO:0000313" key="22">
    <source>
        <dbReference type="Proteomes" id="UP000627538"/>
    </source>
</evidence>
<evidence type="ECO:0000259" key="20">
    <source>
        <dbReference type="Pfam" id="PF01048"/>
    </source>
</evidence>
<dbReference type="PANTHER" id="PTHR35799:SF1">
    <property type="entry name" value="S-RIBOSYLHOMOCYSTEINE LYASE"/>
    <property type="match status" value="1"/>
</dbReference>
<keyword evidence="16 21" id="KW-0456">Lyase</keyword>
<evidence type="ECO:0000256" key="5">
    <source>
        <dbReference type="ARBA" id="ARBA00011738"/>
    </source>
</evidence>
<keyword evidence="9" id="KW-0028">Amino-acid biosynthesis</keyword>
<evidence type="ECO:0000256" key="2">
    <source>
        <dbReference type="ARBA" id="ARBA00001962"/>
    </source>
</evidence>
<evidence type="ECO:0000256" key="4">
    <source>
        <dbReference type="ARBA" id="ARBA00007311"/>
    </source>
</evidence>
<proteinExistence type="inferred from homology"/>
<comment type="similarity">
    <text evidence="4">Belongs to the LuxS family.</text>
</comment>
<evidence type="ECO:0000256" key="8">
    <source>
        <dbReference type="ARBA" id="ARBA00015130"/>
    </source>
</evidence>
<dbReference type="AlphaFoldDB" id="A0A8I0GBM9"/>
<dbReference type="EC" id="3.2.2.9" evidence="6"/>
<protein>
    <recommendedName>
        <fullName evidence="8">S-ribosylhomocysteine lyase</fullName>
        <ecNumber evidence="6">3.2.2.9</ecNumber>
        <ecNumber evidence="7">4.4.1.21</ecNumber>
    </recommendedName>
    <alternativeName>
        <fullName evidence="18">AI-2 synthesis protein</fullName>
    </alternativeName>
    <alternativeName>
        <fullName evidence="19">Autoinducer-2 production protein LuxS</fullName>
    </alternativeName>
</protein>
<comment type="catalytic activity">
    <reaction evidence="1">
        <text>S-(5-deoxy-D-ribos-5-yl)-L-homocysteine = (S)-4,5-dihydroxypentane-2,3-dione + L-homocysteine</text>
        <dbReference type="Rhea" id="RHEA:17753"/>
        <dbReference type="ChEBI" id="CHEBI:29484"/>
        <dbReference type="ChEBI" id="CHEBI:58195"/>
        <dbReference type="ChEBI" id="CHEBI:58199"/>
        <dbReference type="EC" id="4.4.1.21"/>
    </reaction>
</comment>
<gene>
    <name evidence="21" type="ORF">H8R10_06125</name>
</gene>
<reference evidence="21 22" key="1">
    <citation type="submission" date="2020-08" db="EMBL/GenBank/DDBJ databases">
        <title>Winkia gen. nov., sp. nov., isolated from faeces of the Anser albifrons in China.</title>
        <authorList>
            <person name="Liu Q."/>
        </authorList>
    </citation>
    <scope>NUCLEOTIDE SEQUENCE [LARGE SCALE GENOMIC DNA]</scope>
    <source>
        <strain evidence="21 22">C62</strain>
    </source>
</reference>
<evidence type="ECO:0000256" key="9">
    <source>
        <dbReference type="ARBA" id="ARBA00022605"/>
    </source>
</evidence>
<comment type="pathway">
    <text evidence="3">Amino-acid biosynthesis; L-methionine biosynthesis via salvage pathway; S-methyl-5-thio-alpha-D-ribose 1-phosphate from S-methyl-5'-thioadenosine (hydrolase route): step 1/2.</text>
</comment>
<name>A0A8I0GBM9_9ACTO</name>
<evidence type="ECO:0000256" key="14">
    <source>
        <dbReference type="ARBA" id="ARBA00023004"/>
    </source>
</evidence>
<keyword evidence="12" id="KW-0378">Hydrolase</keyword>
<dbReference type="CDD" id="cd09008">
    <property type="entry name" value="MTAN"/>
    <property type="match status" value="1"/>
</dbReference>
<dbReference type="Proteomes" id="UP000627538">
    <property type="component" value="Unassembled WGS sequence"/>
</dbReference>
<dbReference type="InterPro" id="IPR003815">
    <property type="entry name" value="S-ribosylhomocysteinase"/>
</dbReference>
<dbReference type="Pfam" id="PF01048">
    <property type="entry name" value="PNP_UDP_1"/>
    <property type="match status" value="1"/>
</dbReference>
<dbReference type="SUPFAM" id="SSF53167">
    <property type="entry name" value="Purine and uridine phosphorylases"/>
    <property type="match status" value="1"/>
</dbReference>
<dbReference type="EC" id="4.4.1.21" evidence="7"/>
<dbReference type="GO" id="GO:0009372">
    <property type="term" value="P:quorum sensing"/>
    <property type="evidence" value="ECO:0007669"/>
    <property type="project" value="UniProtKB-KW"/>
</dbReference>
<evidence type="ECO:0000256" key="1">
    <source>
        <dbReference type="ARBA" id="ARBA00000297"/>
    </source>
</evidence>
<keyword evidence="10" id="KW-0673">Quorum sensing</keyword>
<evidence type="ECO:0000256" key="13">
    <source>
        <dbReference type="ARBA" id="ARBA00022929"/>
    </source>
</evidence>
<sequence>MDRARMNAESFNLDHRLVEAPYVRIADRKTLPGGDVLIKYDVRFTQPNVARLDTQALHSIEHMSAEFMRNHTDRLIDFSPMGCRTGFYALTLGLEPDDFLPVLAATCEDILNAQEVPAANATQCGWGAHHSLAGARAAVAAFLAGRDAWTRVHRDTPYPAATDATATRNSLVNASCPRPGIDGVVDAVILFAMEEEMAPLFGDSLPEPVGVFGPTRAYRVDAGDHVVLAATTGIGPVSAAQAAGALLAHIRPGALLSAGTCGGLGDAAVGDVIAAASCRYGDVDATAFGYAPGQVPGMPEEFAAAPSLVAAARDLDGVTVGTLVTSQSFITGPEAAARVCAACPDALGADMESAALAQVAYLWDTPFLALRCVSDLCAGNGGATEFSTHLDLSAARAARYALTAACGEGYRTGGTPGAE</sequence>
<feature type="domain" description="Nucleoside phosphorylase" evidence="20">
    <location>
        <begin position="187"/>
        <end position="403"/>
    </location>
</feature>
<comment type="subunit">
    <text evidence="5">Homodimer.</text>
</comment>
<dbReference type="GO" id="GO:0008782">
    <property type="term" value="F:adenosylhomocysteine nucleosidase activity"/>
    <property type="evidence" value="ECO:0007669"/>
    <property type="project" value="UniProtKB-EC"/>
</dbReference>
<dbReference type="PRINTS" id="PR01487">
    <property type="entry name" value="LUXSPROTEIN"/>
</dbReference>
<dbReference type="GO" id="GO:0005506">
    <property type="term" value="F:iron ion binding"/>
    <property type="evidence" value="ECO:0007669"/>
    <property type="project" value="InterPro"/>
</dbReference>
<keyword evidence="11" id="KW-0479">Metal-binding</keyword>
<comment type="caution">
    <text evidence="21">The sequence shown here is derived from an EMBL/GenBank/DDBJ whole genome shotgun (WGS) entry which is preliminary data.</text>
</comment>
<evidence type="ECO:0000256" key="16">
    <source>
        <dbReference type="ARBA" id="ARBA00023239"/>
    </source>
</evidence>
<dbReference type="InterPro" id="IPR011249">
    <property type="entry name" value="Metalloenz_LuxS/M16"/>
</dbReference>
<dbReference type="InterPro" id="IPR037005">
    <property type="entry name" value="LuxS_sf"/>
</dbReference>
<evidence type="ECO:0000313" key="21">
    <source>
        <dbReference type="EMBL" id="MBD3689803.1"/>
    </source>
</evidence>
<dbReference type="InterPro" id="IPR035994">
    <property type="entry name" value="Nucleoside_phosphorylase_sf"/>
</dbReference>
<evidence type="ECO:0000256" key="10">
    <source>
        <dbReference type="ARBA" id="ARBA00022654"/>
    </source>
</evidence>
<evidence type="ECO:0000256" key="15">
    <source>
        <dbReference type="ARBA" id="ARBA00023167"/>
    </source>
</evidence>
<evidence type="ECO:0000256" key="3">
    <source>
        <dbReference type="ARBA" id="ARBA00004945"/>
    </source>
</evidence>
<evidence type="ECO:0000256" key="18">
    <source>
        <dbReference type="ARBA" id="ARBA00030600"/>
    </source>
</evidence>
<dbReference type="GO" id="GO:0043768">
    <property type="term" value="F:S-ribosylhomocysteine lyase activity"/>
    <property type="evidence" value="ECO:0007669"/>
    <property type="project" value="UniProtKB-EC"/>
</dbReference>
<dbReference type="UniPathway" id="UPA00904">
    <property type="reaction ID" value="UER00871"/>
</dbReference>
<evidence type="ECO:0000256" key="7">
    <source>
        <dbReference type="ARBA" id="ARBA00012240"/>
    </source>
</evidence>
<dbReference type="InterPro" id="IPR000845">
    <property type="entry name" value="Nucleoside_phosphorylase_d"/>
</dbReference>
<dbReference type="NCBIfam" id="TIGR01704">
    <property type="entry name" value="MTA_SAH-Nsdase"/>
    <property type="match status" value="1"/>
</dbReference>
<dbReference type="GO" id="GO:0019509">
    <property type="term" value="P:L-methionine salvage from methylthioadenosine"/>
    <property type="evidence" value="ECO:0007669"/>
    <property type="project" value="UniProtKB-UniPathway"/>
</dbReference>
<dbReference type="EMBL" id="JACRUO010000001">
    <property type="protein sequence ID" value="MBD3689803.1"/>
    <property type="molecule type" value="Genomic_DNA"/>
</dbReference>
<evidence type="ECO:0000256" key="17">
    <source>
        <dbReference type="ARBA" id="ARBA00024654"/>
    </source>
</evidence>
<dbReference type="Gene3D" id="3.30.1360.80">
    <property type="entry name" value="S-ribosylhomocysteinase (LuxS)"/>
    <property type="match status" value="1"/>
</dbReference>
<dbReference type="GO" id="GO:0009164">
    <property type="term" value="P:nucleoside catabolic process"/>
    <property type="evidence" value="ECO:0007669"/>
    <property type="project" value="InterPro"/>
</dbReference>
<dbReference type="InterPro" id="IPR010049">
    <property type="entry name" value="MTA_SAH_Nsdase"/>
</dbReference>
<dbReference type="GO" id="GO:0008930">
    <property type="term" value="F:methylthioadenosine nucleosidase activity"/>
    <property type="evidence" value="ECO:0007669"/>
    <property type="project" value="InterPro"/>
</dbReference>
<dbReference type="PANTHER" id="PTHR35799">
    <property type="entry name" value="S-RIBOSYLHOMOCYSTEINE LYASE"/>
    <property type="match status" value="1"/>
</dbReference>
<accession>A0A8I0GBM9</accession>
<dbReference type="Pfam" id="PF02664">
    <property type="entry name" value="LuxS"/>
    <property type="match status" value="1"/>
</dbReference>
<keyword evidence="13" id="KW-0071">Autoinducer synthesis</keyword>
<dbReference type="Gene3D" id="3.40.50.1580">
    <property type="entry name" value="Nucleoside phosphorylase domain"/>
    <property type="match status" value="1"/>
</dbReference>
<keyword evidence="15" id="KW-0486">Methionine biosynthesis</keyword>
<dbReference type="NCBIfam" id="NF002604">
    <property type="entry name" value="PRK02260.1-4"/>
    <property type="match status" value="1"/>
</dbReference>
<dbReference type="SUPFAM" id="SSF63411">
    <property type="entry name" value="LuxS/MPP-like metallohydrolase"/>
    <property type="match status" value="1"/>
</dbReference>
<evidence type="ECO:0000256" key="12">
    <source>
        <dbReference type="ARBA" id="ARBA00022801"/>
    </source>
</evidence>
<organism evidence="21 22">
    <name type="scientific">Nanchangia anserum</name>
    <dbReference type="NCBI Taxonomy" id="2692125"/>
    <lineage>
        <taxon>Bacteria</taxon>
        <taxon>Bacillati</taxon>
        <taxon>Actinomycetota</taxon>
        <taxon>Actinomycetes</taxon>
        <taxon>Actinomycetales</taxon>
        <taxon>Actinomycetaceae</taxon>
        <taxon>Nanchangia</taxon>
    </lineage>
</organism>
<evidence type="ECO:0000256" key="6">
    <source>
        <dbReference type="ARBA" id="ARBA00011974"/>
    </source>
</evidence>
<evidence type="ECO:0000256" key="11">
    <source>
        <dbReference type="ARBA" id="ARBA00022723"/>
    </source>
</evidence>